<accession>A0AAD1UPQ8</accession>
<evidence type="ECO:0000313" key="2">
    <source>
        <dbReference type="EMBL" id="CAI2370835.1"/>
    </source>
</evidence>
<dbReference type="Proteomes" id="UP001295684">
    <property type="component" value="Unassembled WGS sequence"/>
</dbReference>
<evidence type="ECO:0000313" key="3">
    <source>
        <dbReference type="EMBL" id="CAI2370855.1"/>
    </source>
</evidence>
<dbReference type="EMBL" id="CAMPGE010012068">
    <property type="protein sequence ID" value="CAI2370855.1"/>
    <property type="molecule type" value="Genomic_DNA"/>
</dbReference>
<dbReference type="AlphaFoldDB" id="A0AAD1UPQ8"/>
<comment type="caution">
    <text evidence="2">The sequence shown here is derived from an EMBL/GenBank/DDBJ whole genome shotgun (WGS) entry which is preliminary data.</text>
</comment>
<keyword evidence="4" id="KW-1185">Reference proteome</keyword>
<gene>
    <name evidence="2" type="ORF">ECRASSUSDP1_LOCUS12154</name>
    <name evidence="3" type="ORF">ECRASSUSDP1_LOCUS12174</name>
</gene>
<organism evidence="2 4">
    <name type="scientific">Euplotes crassus</name>
    <dbReference type="NCBI Taxonomy" id="5936"/>
    <lineage>
        <taxon>Eukaryota</taxon>
        <taxon>Sar</taxon>
        <taxon>Alveolata</taxon>
        <taxon>Ciliophora</taxon>
        <taxon>Intramacronucleata</taxon>
        <taxon>Spirotrichea</taxon>
        <taxon>Hypotrichia</taxon>
        <taxon>Euplotida</taxon>
        <taxon>Euplotidae</taxon>
        <taxon>Moneuplotes</taxon>
    </lineage>
</organism>
<dbReference type="EMBL" id="CAMPGE010012050">
    <property type="protein sequence ID" value="CAI2370835.1"/>
    <property type="molecule type" value="Genomic_DNA"/>
</dbReference>
<protein>
    <submittedName>
        <fullName evidence="2">Uncharacterized protein</fullName>
    </submittedName>
</protein>
<sequence>MQDQFTSGRKDTRRLPFRVLSQQRGYCPSTPGSHTTKSFPLFRRD</sequence>
<feature type="compositionally biased region" description="Polar residues" evidence="1">
    <location>
        <begin position="22"/>
        <end position="38"/>
    </location>
</feature>
<feature type="region of interest" description="Disordered" evidence="1">
    <location>
        <begin position="22"/>
        <end position="45"/>
    </location>
</feature>
<name>A0AAD1UPQ8_EUPCR</name>
<evidence type="ECO:0000256" key="1">
    <source>
        <dbReference type="SAM" id="MobiDB-lite"/>
    </source>
</evidence>
<evidence type="ECO:0000313" key="4">
    <source>
        <dbReference type="Proteomes" id="UP001295684"/>
    </source>
</evidence>
<proteinExistence type="predicted"/>
<reference evidence="2" key="1">
    <citation type="submission" date="2023-07" db="EMBL/GenBank/DDBJ databases">
        <authorList>
            <consortium name="AG Swart"/>
            <person name="Singh M."/>
            <person name="Singh A."/>
            <person name="Seah K."/>
            <person name="Emmerich C."/>
        </authorList>
    </citation>
    <scope>NUCLEOTIDE SEQUENCE</scope>
    <source>
        <strain evidence="2">DP1</strain>
    </source>
</reference>